<comment type="caution">
    <text evidence="3">The sequence shown here is derived from an EMBL/GenBank/DDBJ whole genome shotgun (WGS) entry which is preliminary data.</text>
</comment>
<dbReference type="SUPFAM" id="SSF52200">
    <property type="entry name" value="Toll/Interleukin receptor TIR domain"/>
    <property type="match status" value="1"/>
</dbReference>
<dbReference type="PANTHER" id="PTHR32009">
    <property type="entry name" value="TMV RESISTANCE PROTEIN N-LIKE"/>
    <property type="match status" value="1"/>
</dbReference>
<organism evidence="3 4">
    <name type="scientific">Malus domestica</name>
    <name type="common">Apple</name>
    <name type="synonym">Pyrus malus</name>
    <dbReference type="NCBI Taxonomy" id="3750"/>
    <lineage>
        <taxon>Eukaryota</taxon>
        <taxon>Viridiplantae</taxon>
        <taxon>Streptophyta</taxon>
        <taxon>Embryophyta</taxon>
        <taxon>Tracheophyta</taxon>
        <taxon>Spermatophyta</taxon>
        <taxon>Magnoliopsida</taxon>
        <taxon>eudicotyledons</taxon>
        <taxon>Gunneridae</taxon>
        <taxon>Pentapetalae</taxon>
        <taxon>rosids</taxon>
        <taxon>fabids</taxon>
        <taxon>Rosales</taxon>
        <taxon>Rosaceae</taxon>
        <taxon>Amygdaloideae</taxon>
        <taxon>Maleae</taxon>
        <taxon>Malus</taxon>
    </lineage>
</organism>
<dbReference type="InterPro" id="IPR000157">
    <property type="entry name" value="TIR_dom"/>
</dbReference>
<dbReference type="EMBL" id="RDQH01000330">
    <property type="protein sequence ID" value="RXI00544.1"/>
    <property type="molecule type" value="Genomic_DNA"/>
</dbReference>
<evidence type="ECO:0000313" key="3">
    <source>
        <dbReference type="EMBL" id="RXI00544.1"/>
    </source>
</evidence>
<dbReference type="Proteomes" id="UP000290289">
    <property type="component" value="Chromosome 4"/>
</dbReference>
<evidence type="ECO:0000313" key="4">
    <source>
        <dbReference type="Proteomes" id="UP000290289"/>
    </source>
</evidence>
<dbReference type="PANTHER" id="PTHR32009:SF155">
    <property type="entry name" value="DISEASE RESISTANCE PROTEIN (TIR-NBS-LRR CLASS)"/>
    <property type="match status" value="1"/>
</dbReference>
<evidence type="ECO:0000259" key="2">
    <source>
        <dbReference type="PROSITE" id="PS50104"/>
    </source>
</evidence>
<sequence>MAKEAAAPAASSSSPPCFTNPWKYHVFLSFRGEDTRYNFTGHLRGALRQEGIDTFMDDYLSRGEEISTAFLKAIEESRISVIVFSENYDSLRWCLDKLVKILDWKKSHQQMVVPVFYKVCPSDVRNQNGCFGPGTVLAKLVKQTS</sequence>
<dbReference type="SMART" id="SM00255">
    <property type="entry name" value="TIR"/>
    <property type="match status" value="1"/>
</dbReference>
<gene>
    <name evidence="3" type="ORF">DVH24_000778</name>
</gene>
<protein>
    <recommendedName>
        <fullName evidence="2">TIR domain-containing protein</fullName>
    </recommendedName>
</protein>
<dbReference type="Pfam" id="PF01582">
    <property type="entry name" value="TIR"/>
    <property type="match status" value="1"/>
</dbReference>
<keyword evidence="4" id="KW-1185">Reference proteome</keyword>
<dbReference type="PROSITE" id="PS50104">
    <property type="entry name" value="TIR"/>
    <property type="match status" value="1"/>
</dbReference>
<dbReference type="InterPro" id="IPR035897">
    <property type="entry name" value="Toll_tir_struct_dom_sf"/>
</dbReference>
<dbReference type="AlphaFoldDB" id="A0A498K2P0"/>
<proteinExistence type="predicted"/>
<dbReference type="GO" id="GO:0007165">
    <property type="term" value="P:signal transduction"/>
    <property type="evidence" value="ECO:0007669"/>
    <property type="project" value="InterPro"/>
</dbReference>
<evidence type="ECO:0000256" key="1">
    <source>
        <dbReference type="ARBA" id="ARBA00023027"/>
    </source>
</evidence>
<feature type="domain" description="TIR" evidence="2">
    <location>
        <begin position="22"/>
        <end position="145"/>
    </location>
</feature>
<keyword evidence="1" id="KW-0520">NAD</keyword>
<dbReference type="Gene3D" id="3.40.50.10140">
    <property type="entry name" value="Toll/interleukin-1 receptor homology (TIR) domain"/>
    <property type="match status" value="1"/>
</dbReference>
<reference evidence="3 4" key="1">
    <citation type="submission" date="2018-10" db="EMBL/GenBank/DDBJ databases">
        <title>A high-quality apple genome assembly.</title>
        <authorList>
            <person name="Hu J."/>
        </authorList>
    </citation>
    <scope>NUCLEOTIDE SEQUENCE [LARGE SCALE GENOMIC DNA]</scope>
    <source>
        <strain evidence="4">cv. HFTH1</strain>
        <tissue evidence="3">Young leaf</tissue>
    </source>
</reference>
<accession>A0A498K2P0</accession>
<name>A0A498K2P0_MALDO</name>